<dbReference type="InterPro" id="IPR011650">
    <property type="entry name" value="Peptidase_M20_dimer"/>
</dbReference>
<dbReference type="InterPro" id="IPR052030">
    <property type="entry name" value="Peptidase_M20/M20A_hydrolases"/>
</dbReference>
<dbReference type="RefSeq" id="WP_142025364.1">
    <property type="nucleotide sequence ID" value="NZ_VFQE01000001.1"/>
</dbReference>
<dbReference type="Pfam" id="PF01546">
    <property type="entry name" value="Peptidase_M20"/>
    <property type="match status" value="1"/>
</dbReference>
<sequence length="422" mass="42480">MTHTLPADGAAPTVSADVRDTIEGAAAGLVRLSHQVHAAAELGFAEHRSVGHVRDALSASGLRLEVGCHGQPTAFRAVAGSGTPRVAILAEYDALPGIGHGCGHNVICATAVGAFLGLAPHVERLGGSVVLLGTPAEENGSGKELMARAGAFDDVDAVLMLHPFAGPDVADFTALGCRAVEVTYRGVPAHASATPHRGRNALDAVVAAYQGIAALRQHMPQTDRVHAIITEGGTAVNVVPALARATVMLRSATVEGLLELTGRVQAILDGAAQVTGTVLEAAWDPVPPYLPVRTNGALARRYAAHVTARGRTVVHADGLPSGGGGSTDLGNVSLRVPAIHPMLGIAPAEAGMHTAAFAEHAVAPSADQAVVDGAIGLALTAVDFLADADLRAAVAAEFAAAGGALDVAALLDAVARPVPSPA</sequence>
<dbReference type="InterPro" id="IPR002933">
    <property type="entry name" value="Peptidase_M20"/>
</dbReference>
<dbReference type="Pfam" id="PF07687">
    <property type="entry name" value="M20_dimer"/>
    <property type="match status" value="1"/>
</dbReference>
<dbReference type="OrthoDB" id="9781032at2"/>
<dbReference type="PANTHER" id="PTHR30575:SF0">
    <property type="entry name" value="XAA-ARG DIPEPTIDASE"/>
    <property type="match status" value="1"/>
</dbReference>
<reference evidence="3 4" key="1">
    <citation type="submission" date="2019-06" db="EMBL/GenBank/DDBJ databases">
        <title>Sequencing the genomes of 1000 actinobacteria strains.</title>
        <authorList>
            <person name="Klenk H.-P."/>
        </authorList>
    </citation>
    <scope>NUCLEOTIDE SEQUENCE [LARGE SCALE GENOMIC DNA]</scope>
    <source>
        <strain evidence="3 4">DSM 46837</strain>
    </source>
</reference>
<dbReference type="PIRSF" id="PIRSF037226">
    <property type="entry name" value="Amidohydrolase_ACY1L2_prd"/>
    <property type="match status" value="1"/>
</dbReference>
<dbReference type="GO" id="GO:0005737">
    <property type="term" value="C:cytoplasm"/>
    <property type="evidence" value="ECO:0007669"/>
    <property type="project" value="TreeGrafter"/>
</dbReference>
<comment type="similarity">
    <text evidence="1">Belongs to the peptidase M20A family.</text>
</comment>
<dbReference type="InterPro" id="IPR017144">
    <property type="entry name" value="Xaa-Arg_dipeptidase"/>
</dbReference>
<keyword evidence="4" id="KW-1185">Reference proteome</keyword>
<name>A0A543PFD1_9ACTN</name>
<feature type="domain" description="Peptidase M20 dimerisation" evidence="2">
    <location>
        <begin position="179"/>
        <end position="270"/>
    </location>
</feature>
<dbReference type="GO" id="GO:0016805">
    <property type="term" value="F:dipeptidase activity"/>
    <property type="evidence" value="ECO:0007669"/>
    <property type="project" value="InterPro"/>
</dbReference>
<protein>
    <recommendedName>
        <fullName evidence="1">Peptidase M20 domain-containing protein 2</fullName>
    </recommendedName>
</protein>
<dbReference type="EMBL" id="VFQE01000001">
    <property type="protein sequence ID" value="TQN42769.1"/>
    <property type="molecule type" value="Genomic_DNA"/>
</dbReference>
<dbReference type="Proteomes" id="UP000319865">
    <property type="component" value="Unassembled WGS sequence"/>
</dbReference>
<evidence type="ECO:0000313" key="4">
    <source>
        <dbReference type="Proteomes" id="UP000319865"/>
    </source>
</evidence>
<dbReference type="GO" id="GO:0071713">
    <property type="term" value="F:para-aminobenzoyl-glutamate hydrolase activity"/>
    <property type="evidence" value="ECO:0007669"/>
    <property type="project" value="TreeGrafter"/>
</dbReference>
<accession>A0A543PFD1</accession>
<proteinExistence type="inferred from homology"/>
<dbReference type="InterPro" id="IPR017439">
    <property type="entry name" value="Amidohydrolase"/>
</dbReference>
<dbReference type="AlphaFoldDB" id="A0A543PFD1"/>
<dbReference type="InterPro" id="IPR036264">
    <property type="entry name" value="Bact_exopeptidase_dim_dom"/>
</dbReference>
<evidence type="ECO:0000256" key="1">
    <source>
        <dbReference type="PIRNR" id="PIRNR037226"/>
    </source>
</evidence>
<keyword evidence="3" id="KW-0378">Hydrolase</keyword>
<evidence type="ECO:0000259" key="2">
    <source>
        <dbReference type="Pfam" id="PF07687"/>
    </source>
</evidence>
<dbReference type="GO" id="GO:0046657">
    <property type="term" value="P:folic acid catabolic process"/>
    <property type="evidence" value="ECO:0007669"/>
    <property type="project" value="TreeGrafter"/>
</dbReference>
<gene>
    <name evidence="3" type="ORF">FHU33_2177</name>
</gene>
<dbReference type="SUPFAM" id="SSF53187">
    <property type="entry name" value="Zn-dependent exopeptidases"/>
    <property type="match status" value="1"/>
</dbReference>
<dbReference type="SUPFAM" id="SSF55031">
    <property type="entry name" value="Bacterial exopeptidase dimerisation domain"/>
    <property type="match status" value="1"/>
</dbReference>
<organism evidence="3 4">
    <name type="scientific">Blastococcus colisei</name>
    <dbReference type="NCBI Taxonomy" id="1564162"/>
    <lineage>
        <taxon>Bacteria</taxon>
        <taxon>Bacillati</taxon>
        <taxon>Actinomycetota</taxon>
        <taxon>Actinomycetes</taxon>
        <taxon>Geodermatophilales</taxon>
        <taxon>Geodermatophilaceae</taxon>
        <taxon>Blastococcus</taxon>
    </lineage>
</organism>
<comment type="caution">
    <text evidence="3">The sequence shown here is derived from an EMBL/GenBank/DDBJ whole genome shotgun (WGS) entry which is preliminary data.</text>
</comment>
<dbReference type="Gene3D" id="3.40.630.10">
    <property type="entry name" value="Zn peptidases"/>
    <property type="match status" value="1"/>
</dbReference>
<dbReference type="PANTHER" id="PTHR30575">
    <property type="entry name" value="PEPTIDASE M20"/>
    <property type="match status" value="1"/>
</dbReference>
<dbReference type="Gene3D" id="3.30.70.360">
    <property type="match status" value="1"/>
</dbReference>
<evidence type="ECO:0000313" key="3">
    <source>
        <dbReference type="EMBL" id="TQN42769.1"/>
    </source>
</evidence>
<dbReference type="FunFam" id="3.30.70.360:FF:000004">
    <property type="entry name" value="Peptidase M20 domain-containing protein 2"/>
    <property type="match status" value="1"/>
</dbReference>
<dbReference type="NCBIfam" id="TIGR01891">
    <property type="entry name" value="amidohydrolases"/>
    <property type="match status" value="1"/>
</dbReference>